<dbReference type="RefSeq" id="WP_186855750.1">
    <property type="nucleotide sequence ID" value="NZ_JACOOY010000007.1"/>
</dbReference>
<dbReference type="Pfam" id="PF01546">
    <property type="entry name" value="Peptidase_M20"/>
    <property type="match status" value="1"/>
</dbReference>
<evidence type="ECO:0000256" key="5">
    <source>
        <dbReference type="ARBA" id="ARBA00022801"/>
    </source>
</evidence>
<keyword evidence="8" id="KW-0482">Metalloprotease</keyword>
<evidence type="ECO:0000256" key="8">
    <source>
        <dbReference type="ARBA" id="ARBA00023049"/>
    </source>
</evidence>
<dbReference type="InterPro" id="IPR002933">
    <property type="entry name" value="Peptidase_M20"/>
</dbReference>
<evidence type="ECO:0000313" key="9">
    <source>
        <dbReference type="EMBL" id="MBC5665101.1"/>
    </source>
</evidence>
<dbReference type="Proteomes" id="UP000647235">
    <property type="component" value="Unassembled WGS sequence"/>
</dbReference>
<accession>A0ABR7EUT0</accession>
<keyword evidence="7" id="KW-0224">Dipeptidase</keyword>
<dbReference type="InterPro" id="IPR036264">
    <property type="entry name" value="Bact_exopeptidase_dim_dom"/>
</dbReference>
<comment type="similarity">
    <text evidence="2">Belongs to the peptidase M20A family.</text>
</comment>
<gene>
    <name evidence="9" type="ORF">H8S07_07385</name>
</gene>
<dbReference type="SUPFAM" id="SSF53187">
    <property type="entry name" value="Zn-dependent exopeptidases"/>
    <property type="match status" value="1"/>
</dbReference>
<dbReference type="EMBL" id="JACOOY010000007">
    <property type="protein sequence ID" value="MBC5665101.1"/>
    <property type="molecule type" value="Genomic_DNA"/>
</dbReference>
<dbReference type="PROSITE" id="PS00758">
    <property type="entry name" value="ARGE_DAPE_CPG2_1"/>
    <property type="match status" value="1"/>
</dbReference>
<evidence type="ECO:0000313" key="10">
    <source>
        <dbReference type="Proteomes" id="UP000647235"/>
    </source>
</evidence>
<comment type="cofactor">
    <cofactor evidence="1">
        <name>Zn(2+)</name>
        <dbReference type="ChEBI" id="CHEBI:29105"/>
    </cofactor>
</comment>
<dbReference type="CDD" id="cd03888">
    <property type="entry name" value="M20_PepV"/>
    <property type="match status" value="1"/>
</dbReference>
<comment type="caution">
    <text evidence="9">The sequence shown here is derived from an EMBL/GenBank/DDBJ whole genome shotgun (WGS) entry which is preliminary data.</text>
</comment>
<keyword evidence="6" id="KW-0862">Zinc</keyword>
<keyword evidence="10" id="KW-1185">Reference proteome</keyword>
<keyword evidence="3" id="KW-0645">Protease</keyword>
<dbReference type="InterPro" id="IPR050072">
    <property type="entry name" value="Peptidase_M20A"/>
</dbReference>
<dbReference type="NCBIfam" id="TIGR01887">
    <property type="entry name" value="dipeptidaselike"/>
    <property type="match status" value="1"/>
</dbReference>
<evidence type="ECO:0000256" key="6">
    <source>
        <dbReference type="ARBA" id="ARBA00022833"/>
    </source>
</evidence>
<dbReference type="InterPro" id="IPR010964">
    <property type="entry name" value="M20A_pepV-rel"/>
</dbReference>
<name>A0ABR7EUT0_9FIRM</name>
<evidence type="ECO:0000256" key="1">
    <source>
        <dbReference type="ARBA" id="ARBA00001947"/>
    </source>
</evidence>
<keyword evidence="4" id="KW-0479">Metal-binding</keyword>
<proteinExistence type="inferred from homology"/>
<dbReference type="Gene3D" id="3.40.630.10">
    <property type="entry name" value="Zn peptidases"/>
    <property type="match status" value="1"/>
</dbReference>
<evidence type="ECO:0000256" key="4">
    <source>
        <dbReference type="ARBA" id="ARBA00022723"/>
    </source>
</evidence>
<dbReference type="Gene3D" id="3.30.70.360">
    <property type="match status" value="2"/>
</dbReference>
<dbReference type="PANTHER" id="PTHR43808:SF31">
    <property type="entry name" value="N-ACETYL-L-CITRULLINE DEACETYLASE"/>
    <property type="match status" value="1"/>
</dbReference>
<organism evidence="9 10">
    <name type="scientific">Dorea hominis</name>
    <dbReference type="NCBI Taxonomy" id="2763040"/>
    <lineage>
        <taxon>Bacteria</taxon>
        <taxon>Bacillati</taxon>
        <taxon>Bacillota</taxon>
        <taxon>Clostridia</taxon>
        <taxon>Lachnospirales</taxon>
        <taxon>Lachnospiraceae</taxon>
        <taxon>Dorea</taxon>
    </lineage>
</organism>
<dbReference type="PANTHER" id="PTHR43808">
    <property type="entry name" value="ACETYLORNITHINE DEACETYLASE"/>
    <property type="match status" value="1"/>
</dbReference>
<dbReference type="SUPFAM" id="SSF55031">
    <property type="entry name" value="Bacterial exopeptidase dimerisation domain"/>
    <property type="match status" value="1"/>
</dbReference>
<dbReference type="PROSITE" id="PS00759">
    <property type="entry name" value="ARGE_DAPE_CPG2_2"/>
    <property type="match status" value="1"/>
</dbReference>
<sequence>MNIKEEIHALSDEMLEKLERLVVIPSVEGEPLEGKPFGEAPAKALEEGLRIADELGFKTVNLDNYCGYAEMGEGEEIIGIAAHLDVVPEGDGWTYEPFALTRDGDYVYGRGTTDDKGPVVEGLYAMKLLRDSGVKLNKRVRLIMGCNEENGSECMKHYNKVAEELSYGFTPDADFPCIHGEMGQMALNAYSKHTKIISMNGGFVFNAVCDTCTTLVPAEEGLKECLEKAFSESGLPEYKVTEENGELHIYAKGVPAHASMPTLGVNAAGVTCACLAEAGFEDDFVTYYNSHIGTACDGSGIGLKFEDEFGVLTLCNGTVRTENGTIICTIDVRVPVTLHPEDVRKMCEGKLEDENGRMEIEKLGEPLFYPRKSPLVEAIYRSYVDVTGDTKNQPIVIGGGTYAKYLKNVIAFGPEKTEIDYRIHGADEFIRISDMEEAVLMYMEALKNLLAI</sequence>
<reference evidence="9 10" key="1">
    <citation type="submission" date="2020-08" db="EMBL/GenBank/DDBJ databases">
        <title>Genome public.</title>
        <authorList>
            <person name="Liu C."/>
            <person name="Sun Q."/>
        </authorList>
    </citation>
    <scope>NUCLEOTIDE SEQUENCE [LARGE SCALE GENOMIC DNA]</scope>
    <source>
        <strain evidence="9 10">NSJ-36</strain>
    </source>
</reference>
<dbReference type="InterPro" id="IPR001261">
    <property type="entry name" value="ArgE/DapE_CS"/>
</dbReference>
<evidence type="ECO:0000256" key="7">
    <source>
        <dbReference type="ARBA" id="ARBA00022997"/>
    </source>
</evidence>
<evidence type="ECO:0000256" key="2">
    <source>
        <dbReference type="ARBA" id="ARBA00006247"/>
    </source>
</evidence>
<keyword evidence="5" id="KW-0378">Hydrolase</keyword>
<protein>
    <submittedName>
        <fullName evidence="9">M20 family metallopeptidase</fullName>
    </submittedName>
</protein>
<evidence type="ECO:0000256" key="3">
    <source>
        <dbReference type="ARBA" id="ARBA00022670"/>
    </source>
</evidence>